<dbReference type="AlphaFoldDB" id="A0A7K4NM49"/>
<evidence type="ECO:0000313" key="3">
    <source>
        <dbReference type="Proteomes" id="UP000529843"/>
    </source>
</evidence>
<dbReference type="EMBL" id="JACAST010000027">
    <property type="protein sequence ID" value="NWK02367.1"/>
    <property type="molecule type" value="Genomic_DNA"/>
</dbReference>
<sequence>MTKIIIITDDGKSKKYNKKSKKKKKKAIDQDIDSPVKEEDWDFSKIGRRMMKDE</sequence>
<gene>
    <name evidence="2" type="ORF">HX804_03570</name>
</gene>
<dbReference type="Proteomes" id="UP000529843">
    <property type="component" value="Unassembled WGS sequence"/>
</dbReference>
<feature type="region of interest" description="Disordered" evidence="1">
    <location>
        <begin position="15"/>
        <end position="37"/>
    </location>
</feature>
<proteinExistence type="predicted"/>
<reference evidence="2 3" key="1">
    <citation type="journal article" date="2019" name="Environ. Microbiol.">
        <title>Genomics insights into ecotype formation of ammonia-oxidizing archaea in the deep ocean.</title>
        <authorList>
            <person name="Wang Y."/>
            <person name="Huang J.M."/>
            <person name="Cui G.J."/>
            <person name="Nunoura T."/>
            <person name="Takaki Y."/>
            <person name="Li W.L."/>
            <person name="Li J."/>
            <person name="Gao Z.M."/>
            <person name="Takai K."/>
            <person name="Zhang A.Q."/>
            <person name="Stepanauskas R."/>
        </authorList>
    </citation>
    <scope>NUCLEOTIDE SEQUENCE [LARGE SCALE GENOMIC DNA]</scope>
    <source>
        <strain evidence="2 3">N8</strain>
    </source>
</reference>
<accession>A0A7K4NM49</accession>
<organism evidence="2 3">
    <name type="scientific">Marine Group I thaumarchaeote</name>
    <dbReference type="NCBI Taxonomy" id="2511932"/>
    <lineage>
        <taxon>Archaea</taxon>
        <taxon>Nitrososphaerota</taxon>
        <taxon>Marine Group I</taxon>
    </lineage>
</organism>
<feature type="compositionally biased region" description="Basic residues" evidence="1">
    <location>
        <begin position="15"/>
        <end position="26"/>
    </location>
</feature>
<comment type="caution">
    <text evidence="2">The sequence shown here is derived from an EMBL/GenBank/DDBJ whole genome shotgun (WGS) entry which is preliminary data.</text>
</comment>
<protein>
    <submittedName>
        <fullName evidence="2">Uncharacterized protein</fullName>
    </submittedName>
</protein>
<evidence type="ECO:0000256" key="1">
    <source>
        <dbReference type="SAM" id="MobiDB-lite"/>
    </source>
</evidence>
<name>A0A7K4NM49_9ARCH</name>
<evidence type="ECO:0000313" key="2">
    <source>
        <dbReference type="EMBL" id="NWK02367.1"/>
    </source>
</evidence>